<dbReference type="PROSITE" id="PS51123">
    <property type="entry name" value="OMPA_2"/>
    <property type="match status" value="1"/>
</dbReference>
<dbReference type="CDD" id="cd07185">
    <property type="entry name" value="OmpA_C-like"/>
    <property type="match status" value="1"/>
</dbReference>
<dbReference type="Gene3D" id="3.30.1330.60">
    <property type="entry name" value="OmpA-like domain"/>
    <property type="match status" value="1"/>
</dbReference>
<dbReference type="PRINTS" id="PR01021">
    <property type="entry name" value="OMPADOMAIN"/>
</dbReference>
<sequence>MQRRKVLLTLAAFLFAAAFSLVMATFVGGALESRSERHSQRALNNAGFDWVEASADGLLVTLTGTAPTEAMRFRAAKVVADTVGASRVIDRMEVTPARALTAPHFSLELLRNDDGVSIIGLVPAAWEGEDFVTAADGLSGQELTNMIETADFPAPEGWDQAITFGFEALKTLPRSKISISATQVKITAIADSPDQKAGFERALNRVRPRGLNIVTEISAPRPVITPFTLRFVIEEGAARFDACAADSERARARILSAARQAGIEGSPGCVIGLGTPSPRWADAAVQSIAALAKLGAGSITMSDVDLTLIADSSVLQSEFDRVVGELTTALPDVFSLKATLTPREQRAEGPAQFTGVLTAEGKVQLRGRLADDRMKTVVEAFARARFGAENVYIATRQEDTLPHGWGLRVLAGLAALSELNSGGLLVEPELVAVKGETGNQGARAEISRLLSNRLGQGAEFRVDVTYNERLDPTRGLPSAHDCLKFAETILGARQIKFAPGSKTLEGDSLKIVEDLAAALKDCREVQLEIGGHTDSQGRAESNLALSQERADAVLQKLAELGTDVSEMSARGYGASQPLADNGTEAGRDANRRIAVKLLNEIETRPSLRDLLREIEPEDDGEALPDATTGDEDAELIPEGEEPMGEAGDLEVGSDGELPPTEEVPAPAPPAEPETEPATQPASEAASEDPADPAPEADREADTETGTGAAPEAGTETAPEAVDDGLWTPHPDVENLRPRPRI</sequence>
<keyword evidence="6" id="KW-0732">Signal</keyword>
<dbReference type="EMBL" id="SBLC01000007">
    <property type="protein sequence ID" value="RWY42387.1"/>
    <property type="molecule type" value="Genomic_DNA"/>
</dbReference>
<proteinExistence type="predicted"/>
<dbReference type="Gene3D" id="3.40.1520.20">
    <property type="match status" value="1"/>
</dbReference>
<dbReference type="InterPro" id="IPR006665">
    <property type="entry name" value="OmpA-like"/>
</dbReference>
<dbReference type="InterPro" id="IPR006664">
    <property type="entry name" value="OMP_bac"/>
</dbReference>
<dbReference type="AlphaFoldDB" id="A0A444MD91"/>
<evidence type="ECO:0000256" key="2">
    <source>
        <dbReference type="ARBA" id="ARBA00023136"/>
    </source>
</evidence>
<dbReference type="InterPro" id="IPR007055">
    <property type="entry name" value="BON_dom"/>
</dbReference>
<comment type="subcellular location">
    <subcellularLocation>
        <location evidence="1">Cell outer membrane</location>
    </subcellularLocation>
</comment>
<gene>
    <name evidence="8" type="ORF">EP867_06530</name>
</gene>
<dbReference type="RefSeq" id="WP_128487405.1">
    <property type="nucleotide sequence ID" value="NZ_JBHLXB010000016.1"/>
</dbReference>
<dbReference type="PANTHER" id="PTHR30329">
    <property type="entry name" value="STATOR ELEMENT OF FLAGELLAR MOTOR COMPLEX"/>
    <property type="match status" value="1"/>
</dbReference>
<dbReference type="GO" id="GO:0009279">
    <property type="term" value="C:cell outer membrane"/>
    <property type="evidence" value="ECO:0007669"/>
    <property type="project" value="UniProtKB-SubCell"/>
</dbReference>
<accession>A0A444MD91</accession>
<feature type="chain" id="PRO_5019039297" evidence="6">
    <location>
        <begin position="25"/>
        <end position="741"/>
    </location>
</feature>
<dbReference type="PRINTS" id="PR01023">
    <property type="entry name" value="NAFLGMOTY"/>
</dbReference>
<reference evidence="8 9" key="1">
    <citation type="journal article" date="2015" name="Int. J. Syst. Evol. Microbiol.">
        <title>Gemmobacter intermedius sp. nov., isolated from a white stork (Ciconia ciconia).</title>
        <authorList>
            <person name="Kampfer P."/>
            <person name="Jerzak L."/>
            <person name="Wilharm G."/>
            <person name="Golke J."/>
            <person name="Busse H.J."/>
            <person name="Glaeser S.P."/>
        </authorList>
    </citation>
    <scope>NUCLEOTIDE SEQUENCE [LARGE SCALE GENOMIC DNA]</scope>
    <source>
        <strain evidence="8 9">119/4</strain>
    </source>
</reference>
<evidence type="ECO:0000256" key="3">
    <source>
        <dbReference type="ARBA" id="ARBA00023237"/>
    </source>
</evidence>
<evidence type="ECO:0000313" key="9">
    <source>
        <dbReference type="Proteomes" id="UP000287168"/>
    </source>
</evidence>
<dbReference type="Pfam" id="PF04972">
    <property type="entry name" value="BON"/>
    <property type="match status" value="1"/>
</dbReference>
<protein>
    <submittedName>
        <fullName evidence="8">BON domain-containing protein</fullName>
    </submittedName>
</protein>
<dbReference type="OrthoDB" id="5525824at2"/>
<organism evidence="8 9">
    <name type="scientific">Falsigemmobacter intermedius</name>
    <dbReference type="NCBI Taxonomy" id="1553448"/>
    <lineage>
        <taxon>Bacteria</taxon>
        <taxon>Pseudomonadati</taxon>
        <taxon>Pseudomonadota</taxon>
        <taxon>Alphaproteobacteria</taxon>
        <taxon>Rhodobacterales</taxon>
        <taxon>Paracoccaceae</taxon>
        <taxon>Falsigemmobacter</taxon>
    </lineage>
</organism>
<evidence type="ECO:0000313" key="8">
    <source>
        <dbReference type="EMBL" id="RWY42387.1"/>
    </source>
</evidence>
<feature type="compositionally biased region" description="Basic and acidic residues" evidence="5">
    <location>
        <begin position="730"/>
        <end position="741"/>
    </location>
</feature>
<dbReference type="Proteomes" id="UP000287168">
    <property type="component" value="Unassembled WGS sequence"/>
</dbReference>
<dbReference type="PANTHER" id="PTHR30329:SF21">
    <property type="entry name" value="LIPOPROTEIN YIAD-RELATED"/>
    <property type="match status" value="1"/>
</dbReference>
<keyword evidence="9" id="KW-1185">Reference proteome</keyword>
<name>A0A444MD91_9RHOB</name>
<feature type="region of interest" description="Disordered" evidence="5">
    <location>
        <begin position="614"/>
        <end position="741"/>
    </location>
</feature>
<evidence type="ECO:0000256" key="5">
    <source>
        <dbReference type="SAM" id="MobiDB-lite"/>
    </source>
</evidence>
<evidence type="ECO:0000256" key="1">
    <source>
        <dbReference type="ARBA" id="ARBA00004442"/>
    </source>
</evidence>
<dbReference type="Pfam" id="PF00691">
    <property type="entry name" value="OmpA"/>
    <property type="match status" value="1"/>
</dbReference>
<evidence type="ECO:0000256" key="4">
    <source>
        <dbReference type="PROSITE-ProRule" id="PRU00473"/>
    </source>
</evidence>
<dbReference type="InterPro" id="IPR036737">
    <property type="entry name" value="OmpA-like_sf"/>
</dbReference>
<feature type="compositionally biased region" description="Acidic residues" evidence="5">
    <location>
        <begin position="615"/>
        <end position="653"/>
    </location>
</feature>
<comment type="caution">
    <text evidence="8">The sequence shown here is derived from an EMBL/GenBank/DDBJ whole genome shotgun (WGS) entry which is preliminary data.</text>
</comment>
<keyword evidence="2 4" id="KW-0472">Membrane</keyword>
<feature type="compositionally biased region" description="Low complexity" evidence="5">
    <location>
        <begin position="675"/>
        <end position="684"/>
    </location>
</feature>
<feature type="compositionally biased region" description="Low complexity" evidence="5">
    <location>
        <begin position="703"/>
        <end position="719"/>
    </location>
</feature>
<keyword evidence="3" id="KW-0998">Cell outer membrane</keyword>
<dbReference type="InterPro" id="IPR050330">
    <property type="entry name" value="Bact_OuterMem_StrucFunc"/>
</dbReference>
<feature type="signal peptide" evidence="6">
    <location>
        <begin position="1"/>
        <end position="24"/>
    </location>
</feature>
<feature type="domain" description="OmpA-like" evidence="7">
    <location>
        <begin position="484"/>
        <end position="601"/>
    </location>
</feature>
<evidence type="ECO:0000259" key="7">
    <source>
        <dbReference type="PROSITE" id="PS51123"/>
    </source>
</evidence>
<evidence type="ECO:0000256" key="6">
    <source>
        <dbReference type="SAM" id="SignalP"/>
    </source>
</evidence>
<dbReference type="SUPFAM" id="SSF103088">
    <property type="entry name" value="OmpA-like"/>
    <property type="match status" value="1"/>
</dbReference>